<dbReference type="EMBL" id="SIUB01000001">
    <property type="protein sequence ID" value="TBN54806.1"/>
    <property type="molecule type" value="Genomic_DNA"/>
</dbReference>
<dbReference type="Proteomes" id="UP000291613">
    <property type="component" value="Unassembled WGS sequence"/>
</dbReference>
<dbReference type="InterPro" id="IPR006311">
    <property type="entry name" value="TAT_signal"/>
</dbReference>
<dbReference type="Gene3D" id="2.130.10.10">
    <property type="entry name" value="YVTN repeat-like/Quinoprotein amine dehydrogenase"/>
    <property type="match status" value="1"/>
</dbReference>
<dbReference type="InterPro" id="IPR011044">
    <property type="entry name" value="Quino_amine_DH_bsu"/>
</dbReference>
<proteinExistence type="predicted"/>
<keyword evidence="2" id="KW-1185">Reference proteome</keyword>
<comment type="caution">
    <text evidence="1">The sequence shown here is derived from an EMBL/GenBank/DDBJ whole genome shotgun (WGS) entry which is preliminary data.</text>
</comment>
<dbReference type="Pfam" id="PF07433">
    <property type="entry name" value="DUF1513"/>
    <property type="match status" value="1"/>
</dbReference>
<dbReference type="InterPro" id="IPR015943">
    <property type="entry name" value="WD40/YVTN_repeat-like_dom_sf"/>
</dbReference>
<gene>
    <name evidence="1" type="ORF">EYR15_01170</name>
</gene>
<reference evidence="1 2" key="1">
    <citation type="submission" date="2019-02" db="EMBL/GenBank/DDBJ databases">
        <title>Hansschlegelia quercus sp. nov., a novel methylotrophic bacterium from buds of oak (Quercus robur L.).</title>
        <authorList>
            <person name="Agafonova N.V."/>
            <person name="Kaparullina E.N."/>
            <person name="Grouzdev D.S."/>
            <person name="Doronina N.V."/>
        </authorList>
    </citation>
    <scope>NUCLEOTIDE SEQUENCE [LARGE SCALE GENOMIC DNA]</scope>
    <source>
        <strain evidence="1 2">Dub</strain>
    </source>
</reference>
<dbReference type="OrthoDB" id="5624218at2"/>
<dbReference type="SUPFAM" id="SSF50969">
    <property type="entry name" value="YVTN repeat-like/Quinoprotein amine dehydrogenase"/>
    <property type="match status" value="1"/>
</dbReference>
<name>A0A4V2JED3_9HYPH</name>
<dbReference type="AlphaFoldDB" id="A0A4V2JED3"/>
<evidence type="ECO:0000313" key="1">
    <source>
        <dbReference type="EMBL" id="TBN54806.1"/>
    </source>
</evidence>
<dbReference type="PROSITE" id="PS51318">
    <property type="entry name" value="TAT"/>
    <property type="match status" value="1"/>
</dbReference>
<sequence length="368" mass="37545">MHLSRRGALQALGGAALGAAFPPVAARAEEAPRFVGSALDADGRYHVGLLDDALEATPGAATPVRLHALSARPDGREAVAVARRPGDLAFVLDGEARTVRGAFQASARRRFSGHGAYSPDGSIFYSAEIDAATGEGTVVVRSAADGYRVGAECASAGIGPHELISAGGLIAVANGAKEPKTDPGIKALGTTRARSNLALVDPVTGAIDRVAEVEADASSLSLRHLAQGRDGSLFVAAQDTEPGAHDHPLVARLDGTRLRWLDAGYDVNARIGGSVGTLAIDASGRFLAASGPKGGVVAVFDAAREELVGVVSIPDCCGLVAEAAPGRFVASNGLGEIIRIAASEDGAAVVGRRMGRLRWDNHLALLPV</sequence>
<accession>A0A4V2JED3</accession>
<evidence type="ECO:0000313" key="2">
    <source>
        <dbReference type="Proteomes" id="UP000291613"/>
    </source>
</evidence>
<organism evidence="1 2">
    <name type="scientific">Hansschlegelia quercus</name>
    <dbReference type="NCBI Taxonomy" id="2528245"/>
    <lineage>
        <taxon>Bacteria</taxon>
        <taxon>Pseudomonadati</taxon>
        <taxon>Pseudomonadota</taxon>
        <taxon>Alphaproteobacteria</taxon>
        <taxon>Hyphomicrobiales</taxon>
        <taxon>Methylopilaceae</taxon>
        <taxon>Hansschlegelia</taxon>
    </lineage>
</organism>
<protein>
    <submittedName>
        <fullName evidence="1">DUF1513 domain-containing protein</fullName>
    </submittedName>
</protein>
<dbReference type="RefSeq" id="WP_131001059.1">
    <property type="nucleotide sequence ID" value="NZ_JBHSZR010000002.1"/>
</dbReference>
<dbReference type="InterPro" id="IPR008311">
    <property type="entry name" value="UCP028101"/>
</dbReference>